<reference evidence="2 3" key="1">
    <citation type="submission" date="2024-03" db="EMBL/GenBank/DDBJ databases">
        <title>The genome assembly and annotation of the cricket Gryllus longicercus Weissman &amp; Gray.</title>
        <authorList>
            <person name="Szrajer S."/>
            <person name="Gray D."/>
            <person name="Ylla G."/>
        </authorList>
    </citation>
    <scope>NUCLEOTIDE SEQUENCE [LARGE SCALE GENOMIC DNA]</scope>
    <source>
        <strain evidence="2">DAG 2021-001</strain>
        <tissue evidence="2">Whole body minus gut</tissue>
    </source>
</reference>
<organism evidence="2 3">
    <name type="scientific">Gryllus longicercus</name>
    <dbReference type="NCBI Taxonomy" id="2509291"/>
    <lineage>
        <taxon>Eukaryota</taxon>
        <taxon>Metazoa</taxon>
        <taxon>Ecdysozoa</taxon>
        <taxon>Arthropoda</taxon>
        <taxon>Hexapoda</taxon>
        <taxon>Insecta</taxon>
        <taxon>Pterygota</taxon>
        <taxon>Neoptera</taxon>
        <taxon>Polyneoptera</taxon>
        <taxon>Orthoptera</taxon>
        <taxon>Ensifera</taxon>
        <taxon>Gryllidea</taxon>
        <taxon>Grylloidea</taxon>
        <taxon>Gryllidae</taxon>
        <taxon>Gryllinae</taxon>
        <taxon>Gryllus</taxon>
    </lineage>
</organism>
<feature type="region of interest" description="Disordered" evidence="1">
    <location>
        <begin position="135"/>
        <end position="158"/>
    </location>
</feature>
<feature type="compositionally biased region" description="Polar residues" evidence="1">
    <location>
        <begin position="139"/>
        <end position="158"/>
    </location>
</feature>
<name>A0AAN9WRV7_9ORTH</name>
<proteinExistence type="predicted"/>
<comment type="caution">
    <text evidence="2">The sequence shown here is derived from an EMBL/GenBank/DDBJ whole genome shotgun (WGS) entry which is preliminary data.</text>
</comment>
<keyword evidence="3" id="KW-1185">Reference proteome</keyword>
<evidence type="ECO:0000313" key="2">
    <source>
        <dbReference type="EMBL" id="KAK7873879.1"/>
    </source>
</evidence>
<evidence type="ECO:0000256" key="1">
    <source>
        <dbReference type="SAM" id="MobiDB-lite"/>
    </source>
</evidence>
<protein>
    <submittedName>
        <fullName evidence="2">Uncharacterized protein</fullName>
    </submittedName>
</protein>
<dbReference type="EMBL" id="JAZDUA010000008">
    <property type="protein sequence ID" value="KAK7873879.1"/>
    <property type="molecule type" value="Genomic_DNA"/>
</dbReference>
<sequence length="158" mass="16417">MASGDKETFPVAGVIQSSSRIIISQQSPSPSPGASKPQSYKVFVLPPSQLNSLGLVAKNENGRVILTERAIESTVSHNAAPNSNAAMSLAFIKTPEGIQIQSGQSSSSVKTTPKRGYVASAEVVKGAARELQVHRPVTKISTPGTNALGASSSRPMFA</sequence>
<gene>
    <name evidence="2" type="ORF">R5R35_005740</name>
</gene>
<accession>A0AAN9WRV7</accession>
<dbReference type="Proteomes" id="UP001378592">
    <property type="component" value="Unassembled WGS sequence"/>
</dbReference>
<dbReference type="AlphaFoldDB" id="A0AAN9WRV7"/>
<evidence type="ECO:0000313" key="3">
    <source>
        <dbReference type="Proteomes" id="UP001378592"/>
    </source>
</evidence>